<dbReference type="Gene3D" id="2.120.10.30">
    <property type="entry name" value="TolB, C-terminal domain"/>
    <property type="match status" value="1"/>
</dbReference>
<dbReference type="SUPFAM" id="SSF50952">
    <property type="entry name" value="Soluble quinoprotein glucose dehydrogenase"/>
    <property type="match status" value="1"/>
</dbReference>
<evidence type="ECO:0000259" key="2">
    <source>
        <dbReference type="Pfam" id="PF07995"/>
    </source>
</evidence>
<sequence length="103" mass="11206">MPRSSLIFLPVLLFPLSLLAAPETVKVDVLQTKLDHPWSLAFLPDNKGLLITLKDGQLKHWQAGKGLSDPIVGVPKVWASGQGGLLDVALAPDFAQSRRVWLS</sequence>
<gene>
    <name evidence="3" type="ORF">F9C29_11785</name>
</gene>
<feature type="domain" description="Glucose/Sorbosone dehydrogenase" evidence="2">
    <location>
        <begin position="34"/>
        <end position="103"/>
    </location>
</feature>
<accession>A0A6L3Y0Z5</accession>
<dbReference type="EMBL" id="WBSZ01000330">
    <property type="protein sequence ID" value="KAB2520277.1"/>
    <property type="molecule type" value="Genomic_DNA"/>
</dbReference>
<dbReference type="AlphaFoldDB" id="A0A6L3Y0Z5"/>
<feature type="non-terminal residue" evidence="3">
    <location>
        <position position="103"/>
    </location>
</feature>
<reference evidence="3 4" key="1">
    <citation type="submission" date="2019-09" db="EMBL/GenBank/DDBJ databases">
        <title>Reversal of blaTEM antimicrobial resistance by CRISPR-Cas9 in clinical E. coli and other Enterobacteriaceae strains.</title>
        <authorList>
            <person name="Tagliaferri T."/>
            <person name="Guimaraes N."/>
            <person name="Pereira M."/>
            <person name="Felicori L."/>
            <person name="Horz H.-P."/>
            <person name="Santos S."/>
            <person name="Mendes T."/>
        </authorList>
    </citation>
    <scope>NUCLEOTIDE SEQUENCE [LARGE SCALE GENOMIC DNA]</scope>
    <source>
        <strain evidence="3 4">E2_blaTEM_MG</strain>
    </source>
</reference>
<evidence type="ECO:0000313" key="4">
    <source>
        <dbReference type="Proteomes" id="UP000476281"/>
    </source>
</evidence>
<feature type="signal peptide" evidence="1">
    <location>
        <begin position="1"/>
        <end position="20"/>
    </location>
</feature>
<protein>
    <submittedName>
        <fullName evidence="3">PQQ-dependent sugar dehydrogenase</fullName>
    </submittedName>
</protein>
<dbReference type="Proteomes" id="UP000476281">
    <property type="component" value="Unassembled WGS sequence"/>
</dbReference>
<evidence type="ECO:0000256" key="1">
    <source>
        <dbReference type="SAM" id="SignalP"/>
    </source>
</evidence>
<dbReference type="InterPro" id="IPR011041">
    <property type="entry name" value="Quinoprot_gluc/sorb_DH_b-prop"/>
</dbReference>
<proteinExistence type="predicted"/>
<dbReference type="Pfam" id="PF07995">
    <property type="entry name" value="GSDH"/>
    <property type="match status" value="1"/>
</dbReference>
<evidence type="ECO:0000313" key="3">
    <source>
        <dbReference type="EMBL" id="KAB2520277.1"/>
    </source>
</evidence>
<comment type="caution">
    <text evidence="3">The sequence shown here is derived from an EMBL/GenBank/DDBJ whole genome shotgun (WGS) entry which is preliminary data.</text>
</comment>
<organism evidence="3 4">
    <name type="scientific">Enterobacter hormaechei</name>
    <dbReference type="NCBI Taxonomy" id="158836"/>
    <lineage>
        <taxon>Bacteria</taxon>
        <taxon>Pseudomonadati</taxon>
        <taxon>Pseudomonadota</taxon>
        <taxon>Gammaproteobacteria</taxon>
        <taxon>Enterobacterales</taxon>
        <taxon>Enterobacteriaceae</taxon>
        <taxon>Enterobacter</taxon>
        <taxon>Enterobacter cloacae complex</taxon>
    </lineage>
</organism>
<keyword evidence="1" id="KW-0732">Signal</keyword>
<dbReference type="InterPro" id="IPR012938">
    <property type="entry name" value="Glc/Sorbosone_DH"/>
</dbReference>
<dbReference type="InterPro" id="IPR011042">
    <property type="entry name" value="6-blade_b-propeller_TolB-like"/>
</dbReference>
<feature type="chain" id="PRO_5026996462" evidence="1">
    <location>
        <begin position="21"/>
        <end position="103"/>
    </location>
</feature>
<name>A0A6L3Y0Z5_9ENTR</name>